<dbReference type="EMBL" id="JAICBX010000004">
    <property type="protein sequence ID" value="MBW8639577.1"/>
    <property type="molecule type" value="Genomic_DNA"/>
</dbReference>
<evidence type="ECO:0000313" key="2">
    <source>
        <dbReference type="Proteomes" id="UP001196509"/>
    </source>
</evidence>
<proteinExistence type="predicted"/>
<organism evidence="1 2">
    <name type="scientific">Flavimaribacter sediminis</name>
    <dbReference type="NCBI Taxonomy" id="2865987"/>
    <lineage>
        <taxon>Bacteria</taxon>
        <taxon>Pseudomonadati</taxon>
        <taxon>Pseudomonadota</taxon>
        <taxon>Alphaproteobacteria</taxon>
        <taxon>Hyphomicrobiales</taxon>
        <taxon>Rhizobiaceae</taxon>
        <taxon>Flavimaribacter</taxon>
    </lineage>
</organism>
<accession>A0AAE3D2V7</accession>
<sequence length="46" mass="5365">MSHITELCRKAAQERAHRLGTKGRLTRQERKELVTAHRLANVTFIH</sequence>
<protein>
    <submittedName>
        <fullName evidence="1">Uncharacterized protein</fullName>
    </submittedName>
</protein>
<reference evidence="1" key="1">
    <citation type="submission" date="2021-08" db="EMBL/GenBank/DDBJ databases">
        <title>Hoeflea bacterium WL0058 sp. nov., isolated from the sediment.</title>
        <authorList>
            <person name="Wang L."/>
            <person name="Zhang D."/>
        </authorList>
    </citation>
    <scope>NUCLEOTIDE SEQUENCE</scope>
    <source>
        <strain evidence="1">WL0058</strain>
    </source>
</reference>
<keyword evidence="2" id="KW-1185">Reference proteome</keyword>
<dbReference type="AlphaFoldDB" id="A0AAE3D2V7"/>
<evidence type="ECO:0000313" key="1">
    <source>
        <dbReference type="EMBL" id="MBW8639577.1"/>
    </source>
</evidence>
<comment type="caution">
    <text evidence="1">The sequence shown here is derived from an EMBL/GenBank/DDBJ whole genome shotgun (WGS) entry which is preliminary data.</text>
</comment>
<dbReference type="Proteomes" id="UP001196509">
    <property type="component" value="Unassembled WGS sequence"/>
</dbReference>
<name>A0AAE3D2V7_9HYPH</name>
<dbReference type="RefSeq" id="WP_220230298.1">
    <property type="nucleotide sequence ID" value="NZ_JAICBX010000004.1"/>
</dbReference>
<gene>
    <name evidence="1" type="ORF">K1W69_20460</name>
</gene>